<feature type="transmembrane region" description="Helical" evidence="7">
    <location>
        <begin position="61"/>
        <end position="88"/>
    </location>
</feature>
<feature type="transmembrane region" description="Helical" evidence="7">
    <location>
        <begin position="170"/>
        <end position="191"/>
    </location>
</feature>
<evidence type="ECO:0000256" key="3">
    <source>
        <dbReference type="ARBA" id="ARBA00022475"/>
    </source>
</evidence>
<evidence type="ECO:0000259" key="8">
    <source>
        <dbReference type="PROSITE" id="PS50928"/>
    </source>
</evidence>
<feature type="transmembrane region" description="Helical" evidence="7">
    <location>
        <begin position="124"/>
        <end position="142"/>
    </location>
</feature>
<reference evidence="10" key="1">
    <citation type="submission" date="2017-02" db="EMBL/GenBank/DDBJ databases">
        <authorList>
            <person name="Varghese N."/>
            <person name="Submissions S."/>
        </authorList>
    </citation>
    <scope>NUCLEOTIDE SEQUENCE [LARGE SCALE GENOMIC DNA]</scope>
    <source>
        <strain evidence="10">M1</strain>
    </source>
</reference>
<protein>
    <submittedName>
        <fullName evidence="9">NitT/TauT family transport system permease protein</fullName>
    </submittedName>
</protein>
<dbReference type="RefSeq" id="WP_079493321.1">
    <property type="nucleotide sequence ID" value="NZ_FUZT01000009.1"/>
</dbReference>
<proteinExistence type="inferred from homology"/>
<name>A0A1T5LYP2_9FIRM</name>
<evidence type="ECO:0000256" key="5">
    <source>
        <dbReference type="ARBA" id="ARBA00022989"/>
    </source>
</evidence>
<keyword evidence="3" id="KW-1003">Cell membrane</keyword>
<dbReference type="InterPro" id="IPR035906">
    <property type="entry name" value="MetI-like_sf"/>
</dbReference>
<feature type="transmembrane region" description="Helical" evidence="7">
    <location>
        <begin position="223"/>
        <end position="245"/>
    </location>
</feature>
<dbReference type="PROSITE" id="PS50928">
    <property type="entry name" value="ABC_TM1"/>
    <property type="match status" value="1"/>
</dbReference>
<evidence type="ECO:0000313" key="9">
    <source>
        <dbReference type="EMBL" id="SKC80975.1"/>
    </source>
</evidence>
<gene>
    <name evidence="9" type="ORF">SAMN02194393_03515</name>
</gene>
<dbReference type="PANTHER" id="PTHR30151:SF0">
    <property type="entry name" value="ABC TRANSPORTER PERMEASE PROTEIN MJ0413-RELATED"/>
    <property type="match status" value="1"/>
</dbReference>
<keyword evidence="2 7" id="KW-0813">Transport</keyword>
<evidence type="ECO:0000256" key="2">
    <source>
        <dbReference type="ARBA" id="ARBA00022448"/>
    </source>
</evidence>
<feature type="transmembrane region" description="Helical" evidence="7">
    <location>
        <begin position="95"/>
        <end position="118"/>
    </location>
</feature>
<comment type="similarity">
    <text evidence="7">Belongs to the binding-protein-dependent transport system permease family.</text>
</comment>
<dbReference type="OrthoDB" id="308958at2"/>
<dbReference type="SUPFAM" id="SSF161098">
    <property type="entry name" value="MetI-like"/>
    <property type="match status" value="1"/>
</dbReference>
<evidence type="ECO:0000256" key="7">
    <source>
        <dbReference type="RuleBase" id="RU363032"/>
    </source>
</evidence>
<evidence type="ECO:0000256" key="6">
    <source>
        <dbReference type="ARBA" id="ARBA00023136"/>
    </source>
</evidence>
<dbReference type="Pfam" id="PF00528">
    <property type="entry name" value="BPD_transp_1"/>
    <property type="match status" value="1"/>
</dbReference>
<comment type="subcellular location">
    <subcellularLocation>
        <location evidence="1 7">Cell membrane</location>
        <topology evidence="1 7">Multi-pass membrane protein</topology>
    </subcellularLocation>
</comment>
<dbReference type="GO" id="GO:0005886">
    <property type="term" value="C:plasma membrane"/>
    <property type="evidence" value="ECO:0007669"/>
    <property type="project" value="UniProtKB-SubCell"/>
</dbReference>
<accession>A0A1T5LYP2</accession>
<feature type="domain" description="ABC transmembrane type-1" evidence="8">
    <location>
        <begin position="57"/>
        <end position="241"/>
    </location>
</feature>
<organism evidence="9 10">
    <name type="scientific">Maledivibacter halophilus</name>
    <dbReference type="NCBI Taxonomy" id="36842"/>
    <lineage>
        <taxon>Bacteria</taxon>
        <taxon>Bacillati</taxon>
        <taxon>Bacillota</taxon>
        <taxon>Clostridia</taxon>
        <taxon>Peptostreptococcales</taxon>
        <taxon>Caminicellaceae</taxon>
        <taxon>Maledivibacter</taxon>
    </lineage>
</organism>
<evidence type="ECO:0000313" key="10">
    <source>
        <dbReference type="Proteomes" id="UP000190285"/>
    </source>
</evidence>
<evidence type="ECO:0000256" key="4">
    <source>
        <dbReference type="ARBA" id="ARBA00022692"/>
    </source>
</evidence>
<evidence type="ECO:0000256" key="1">
    <source>
        <dbReference type="ARBA" id="ARBA00004651"/>
    </source>
</evidence>
<keyword evidence="4 7" id="KW-0812">Transmembrane</keyword>
<sequence>MKSFITLKNNKTFKAWVIIFWILVWGIVSLLINKEIYLPSPISTLEAFLKLVVKVEFWKSIFLSIFRVMFGFIISCILGIFIGIICGLNKLFYELFNPLIVSIKSTPVMSFIIIALIWFKSGNVPIFICFLMCFPVIWTNVVEGIRNVDSNLLEMSHIYNVKRYMIIRKIYIPSVIPYISAAITMALGLGWKVTVAAEVLSSPKYSIGKHLYDAKVYLESADLFAWTGVIIILSFGFEFLFKYIFKRLKLVGY</sequence>
<feature type="transmembrane region" description="Helical" evidence="7">
    <location>
        <begin position="12"/>
        <end position="32"/>
    </location>
</feature>
<dbReference type="EMBL" id="FUZT01000009">
    <property type="protein sequence ID" value="SKC80975.1"/>
    <property type="molecule type" value="Genomic_DNA"/>
</dbReference>
<keyword evidence="6 7" id="KW-0472">Membrane</keyword>
<dbReference type="GO" id="GO:0055085">
    <property type="term" value="P:transmembrane transport"/>
    <property type="evidence" value="ECO:0007669"/>
    <property type="project" value="InterPro"/>
</dbReference>
<dbReference type="STRING" id="36842.SAMN02194393_03515"/>
<dbReference type="Proteomes" id="UP000190285">
    <property type="component" value="Unassembled WGS sequence"/>
</dbReference>
<dbReference type="PANTHER" id="PTHR30151">
    <property type="entry name" value="ALKANE SULFONATE ABC TRANSPORTER-RELATED, MEMBRANE SUBUNIT"/>
    <property type="match status" value="1"/>
</dbReference>
<dbReference type="AlphaFoldDB" id="A0A1T5LYP2"/>
<keyword evidence="10" id="KW-1185">Reference proteome</keyword>
<keyword evidence="5 7" id="KW-1133">Transmembrane helix</keyword>
<dbReference type="InterPro" id="IPR000515">
    <property type="entry name" value="MetI-like"/>
</dbReference>
<dbReference type="CDD" id="cd06261">
    <property type="entry name" value="TM_PBP2"/>
    <property type="match status" value="1"/>
</dbReference>
<dbReference type="Gene3D" id="1.10.3720.10">
    <property type="entry name" value="MetI-like"/>
    <property type="match status" value="1"/>
</dbReference>